<dbReference type="EMBL" id="HBHT01005346">
    <property type="protein sequence ID" value="CAD9947009.1"/>
    <property type="molecule type" value="Transcribed_RNA"/>
</dbReference>
<evidence type="ECO:0000256" key="2">
    <source>
        <dbReference type="ARBA" id="ARBA00021911"/>
    </source>
</evidence>
<comment type="function">
    <text evidence="6">Essential sporozoite protein. In the mosquito vector, required for sporozoite development in the oocyst, migration through the vector hemolymph and entry into the vector salivary glands. In the vertebrate host, required for sporozoite migration through the host dermis and infection of host hepatocytes. Binds to highly sulfated heparan sulfate proteoglycans (HSPGs) on the surface of host hepatocytes.</text>
</comment>
<feature type="compositionally biased region" description="Polar residues" evidence="7">
    <location>
        <begin position="120"/>
        <end position="133"/>
    </location>
</feature>
<protein>
    <recommendedName>
        <fullName evidence="2">Circumsporozoite protein</fullName>
    </recommendedName>
</protein>
<keyword evidence="3" id="KW-0748">Sporozoite</keyword>
<evidence type="ECO:0000256" key="3">
    <source>
        <dbReference type="ARBA" id="ARBA00022522"/>
    </source>
</evidence>
<sequence>MHLLHGKEEHWCKDDPVGREITALHFDVARVSDDRDTTMEIVMPSGTLVISIPPLPEDDNQSFGFVLHEGGPISEIIFRCADCNNPTKADLFYMNNIQGVLAPPPNLSDNQPQPTVPPVSDSQPQPTAAPSNNPTASPSDQPTPSPSVQPSVSPSSQPSAAPSHNPTASPSGQPSSSPSSQPSSSPSSQPSSSPSVQPSASPSTAPSVHPSTAPSVQPSSTPSLSPSDQPSQSPSSTPSSAPTRIFVRILPYTKSVKVSVDIWRNMTASWTILSIPPPMVSCADLVVDCFRRPRIMDVSHLLEGFRVILIPCCPLNQ</sequence>
<dbReference type="PANTHER" id="PTHR44826">
    <property type="entry name" value="SPORE COAT PROTEIN SP85"/>
    <property type="match status" value="1"/>
</dbReference>
<accession>A0A7S2Y413</accession>
<keyword evidence="4" id="KW-0677">Repeat</keyword>
<evidence type="ECO:0000256" key="5">
    <source>
        <dbReference type="ARBA" id="ARBA00033726"/>
    </source>
</evidence>
<evidence type="ECO:0000256" key="1">
    <source>
        <dbReference type="ARBA" id="ARBA00006241"/>
    </source>
</evidence>
<proteinExistence type="inferred from homology"/>
<name>A0A7S2Y413_9STRA</name>
<dbReference type="InterPro" id="IPR051860">
    <property type="entry name" value="Plasmodium_CSP_Invasion"/>
</dbReference>
<evidence type="ECO:0000256" key="7">
    <source>
        <dbReference type="SAM" id="MobiDB-lite"/>
    </source>
</evidence>
<dbReference type="PANTHER" id="PTHR44826:SF3">
    <property type="entry name" value="SPORE COAT PROTEIN SP85"/>
    <property type="match status" value="1"/>
</dbReference>
<reference evidence="8" key="1">
    <citation type="submission" date="2021-01" db="EMBL/GenBank/DDBJ databases">
        <authorList>
            <person name="Corre E."/>
            <person name="Pelletier E."/>
            <person name="Niang G."/>
            <person name="Scheremetjew M."/>
            <person name="Finn R."/>
            <person name="Kale V."/>
            <person name="Holt S."/>
            <person name="Cochrane G."/>
            <person name="Meng A."/>
            <person name="Brown T."/>
            <person name="Cohen L."/>
        </authorList>
    </citation>
    <scope>NUCLEOTIDE SEQUENCE</scope>
    <source>
        <strain evidence="8">CCMP125</strain>
    </source>
</reference>
<comment type="similarity">
    <text evidence="1">Belongs to the plasmodium circumsporozoite protein family.</text>
</comment>
<dbReference type="AlphaFoldDB" id="A0A7S2Y413"/>
<evidence type="ECO:0000256" key="4">
    <source>
        <dbReference type="ARBA" id="ARBA00022737"/>
    </source>
</evidence>
<organism evidence="8">
    <name type="scientific">Entomoneis paludosa</name>
    <dbReference type="NCBI Taxonomy" id="265537"/>
    <lineage>
        <taxon>Eukaryota</taxon>
        <taxon>Sar</taxon>
        <taxon>Stramenopiles</taxon>
        <taxon>Ochrophyta</taxon>
        <taxon>Bacillariophyta</taxon>
        <taxon>Bacillariophyceae</taxon>
        <taxon>Bacillariophycidae</taxon>
        <taxon>Entomoneidaceae</taxon>
        <taxon>Entomoneis</taxon>
    </lineage>
</organism>
<evidence type="ECO:0000313" key="8">
    <source>
        <dbReference type="EMBL" id="CAD9947009.1"/>
    </source>
</evidence>
<gene>
    <name evidence="8" type="ORF">APAL1065_LOCUS3547</name>
</gene>
<feature type="region of interest" description="Disordered" evidence="7">
    <location>
        <begin position="103"/>
        <end position="241"/>
    </location>
</feature>
<feature type="compositionally biased region" description="Low complexity" evidence="7">
    <location>
        <begin position="148"/>
        <end position="241"/>
    </location>
</feature>
<comment type="function">
    <text evidence="5">In the vertebrate host, binds to highly sulfated heparan sulfate proteoglycans (HSPGs) on the surface of host hepatocytes and is required for sporozoite invasion of the host hepatocytes.</text>
</comment>
<evidence type="ECO:0000256" key="6">
    <source>
        <dbReference type="ARBA" id="ARBA00045806"/>
    </source>
</evidence>